<dbReference type="Gene3D" id="1.10.238.10">
    <property type="entry name" value="EF-hand"/>
    <property type="match status" value="2"/>
</dbReference>
<dbReference type="SMART" id="SM00054">
    <property type="entry name" value="EFh"/>
    <property type="match status" value="2"/>
</dbReference>
<evidence type="ECO:0000256" key="1">
    <source>
        <dbReference type="ARBA" id="ARBA00022723"/>
    </source>
</evidence>
<dbReference type="PROSITE" id="PS50222">
    <property type="entry name" value="EF_HAND_2"/>
    <property type="match status" value="2"/>
</dbReference>
<evidence type="ECO:0000313" key="7">
    <source>
        <dbReference type="Proteomes" id="UP000325577"/>
    </source>
</evidence>
<keyword evidence="7" id="KW-1185">Reference proteome</keyword>
<dbReference type="PANTHER" id="PTHR10891">
    <property type="entry name" value="EF-HAND CALCIUM-BINDING DOMAIN CONTAINING PROTEIN"/>
    <property type="match status" value="1"/>
</dbReference>
<keyword evidence="2" id="KW-0677">Repeat</keyword>
<evidence type="ECO:0000313" key="6">
    <source>
        <dbReference type="EMBL" id="KAA8538391.1"/>
    </source>
</evidence>
<reference evidence="6 7" key="1">
    <citation type="submission" date="2019-09" db="EMBL/GenBank/DDBJ databases">
        <title>A chromosome-level genome assembly of the Chinese tupelo Nyssa sinensis.</title>
        <authorList>
            <person name="Yang X."/>
            <person name="Kang M."/>
            <person name="Yang Y."/>
            <person name="Xiong H."/>
            <person name="Wang M."/>
            <person name="Zhang Z."/>
            <person name="Wang Z."/>
            <person name="Wu H."/>
            <person name="Ma T."/>
            <person name="Liu J."/>
            <person name="Xi Z."/>
        </authorList>
    </citation>
    <scope>NUCLEOTIDE SEQUENCE [LARGE SCALE GENOMIC DNA]</scope>
    <source>
        <strain evidence="6">J267</strain>
        <tissue evidence="6">Leaf</tissue>
    </source>
</reference>
<dbReference type="PROSITE" id="PS00018">
    <property type="entry name" value="EF_HAND_1"/>
    <property type="match status" value="2"/>
</dbReference>
<feature type="region of interest" description="Disordered" evidence="4">
    <location>
        <begin position="126"/>
        <end position="147"/>
    </location>
</feature>
<evidence type="ECO:0000256" key="2">
    <source>
        <dbReference type="ARBA" id="ARBA00022737"/>
    </source>
</evidence>
<keyword evidence="3" id="KW-0106">Calcium</keyword>
<dbReference type="GO" id="GO:0005509">
    <property type="term" value="F:calcium ion binding"/>
    <property type="evidence" value="ECO:0007669"/>
    <property type="project" value="InterPro"/>
</dbReference>
<protein>
    <recommendedName>
        <fullName evidence="5">EF-hand domain-containing protein</fullName>
    </recommendedName>
</protein>
<evidence type="ECO:0000259" key="5">
    <source>
        <dbReference type="PROSITE" id="PS50222"/>
    </source>
</evidence>
<dbReference type="InterPro" id="IPR011992">
    <property type="entry name" value="EF-hand-dom_pair"/>
</dbReference>
<evidence type="ECO:0000256" key="4">
    <source>
        <dbReference type="SAM" id="MobiDB-lite"/>
    </source>
</evidence>
<keyword evidence="1" id="KW-0479">Metal-binding</keyword>
<evidence type="ECO:0000256" key="3">
    <source>
        <dbReference type="ARBA" id="ARBA00022837"/>
    </source>
</evidence>
<feature type="compositionally biased region" description="Low complexity" evidence="4">
    <location>
        <begin position="131"/>
        <end position="147"/>
    </location>
</feature>
<organism evidence="6 7">
    <name type="scientific">Nyssa sinensis</name>
    <dbReference type="NCBI Taxonomy" id="561372"/>
    <lineage>
        <taxon>Eukaryota</taxon>
        <taxon>Viridiplantae</taxon>
        <taxon>Streptophyta</taxon>
        <taxon>Embryophyta</taxon>
        <taxon>Tracheophyta</taxon>
        <taxon>Spermatophyta</taxon>
        <taxon>Magnoliopsida</taxon>
        <taxon>eudicotyledons</taxon>
        <taxon>Gunneridae</taxon>
        <taxon>Pentapetalae</taxon>
        <taxon>asterids</taxon>
        <taxon>Cornales</taxon>
        <taxon>Nyssaceae</taxon>
        <taxon>Nyssa</taxon>
    </lineage>
</organism>
<dbReference type="SUPFAM" id="SSF47473">
    <property type="entry name" value="EF-hand"/>
    <property type="match status" value="1"/>
</dbReference>
<name>A0A5J5BB10_9ASTE</name>
<dbReference type="InterPro" id="IPR018247">
    <property type="entry name" value="EF_Hand_1_Ca_BS"/>
</dbReference>
<dbReference type="AlphaFoldDB" id="A0A5J5BB10"/>
<dbReference type="EMBL" id="CM018038">
    <property type="protein sequence ID" value="KAA8538391.1"/>
    <property type="molecule type" value="Genomic_DNA"/>
</dbReference>
<accession>A0A5J5BB10</accession>
<dbReference type="InterPro" id="IPR002048">
    <property type="entry name" value="EF_hand_dom"/>
</dbReference>
<feature type="domain" description="EF-hand" evidence="5">
    <location>
        <begin position="78"/>
        <end position="113"/>
    </location>
</feature>
<dbReference type="Proteomes" id="UP000325577">
    <property type="component" value="Linkage Group LG15"/>
</dbReference>
<gene>
    <name evidence="6" type="ORF">F0562_028063</name>
</gene>
<dbReference type="InterPro" id="IPR039647">
    <property type="entry name" value="EF_hand_pair_protein_CML-like"/>
</dbReference>
<feature type="domain" description="EF-hand" evidence="5">
    <location>
        <begin position="4"/>
        <end position="39"/>
    </location>
</feature>
<dbReference type="OrthoDB" id="26525at2759"/>
<dbReference type="Pfam" id="PF00036">
    <property type="entry name" value="EF-hand_1"/>
    <property type="match status" value="1"/>
</dbReference>
<proteinExistence type="predicted"/>
<sequence>MSPLSSNDLHRIFEKLDQNGDGLVSLDELNSFLERINLQSSPEELESLMVGKTSLDLIDFLFFYDAIIKQSIVEEAESLEGDLVKAFKVYDLNGDGYISCEELQSVLKRLGLWDEHGGKDSLIKKTPSCPPSAVLPSHSSSASSFPE</sequence>
<dbReference type="Pfam" id="PF13405">
    <property type="entry name" value="EF-hand_6"/>
    <property type="match status" value="1"/>
</dbReference>